<keyword evidence="1 2" id="KW-0238">DNA-binding</keyword>
<feature type="DNA-binding region" description="H-T-H motif" evidence="2">
    <location>
        <begin position="46"/>
        <end position="65"/>
    </location>
</feature>
<evidence type="ECO:0000313" key="4">
    <source>
        <dbReference type="EMBL" id="MCV7228035.1"/>
    </source>
</evidence>
<dbReference type="InterPro" id="IPR050109">
    <property type="entry name" value="HTH-type_TetR-like_transc_reg"/>
</dbReference>
<dbReference type="Gene3D" id="1.10.10.60">
    <property type="entry name" value="Homeodomain-like"/>
    <property type="match status" value="1"/>
</dbReference>
<evidence type="ECO:0000259" key="3">
    <source>
        <dbReference type="PROSITE" id="PS50977"/>
    </source>
</evidence>
<dbReference type="InterPro" id="IPR009057">
    <property type="entry name" value="Homeodomain-like_sf"/>
</dbReference>
<dbReference type="PANTHER" id="PTHR30055">
    <property type="entry name" value="HTH-TYPE TRANSCRIPTIONAL REGULATOR RUTR"/>
    <property type="match status" value="1"/>
</dbReference>
<gene>
    <name evidence="4" type="ORF">H7J73_18640</name>
</gene>
<proteinExistence type="predicted"/>
<comment type="caution">
    <text evidence="4">The sequence shown here is derived from an EMBL/GenBank/DDBJ whole genome shotgun (WGS) entry which is preliminary data.</text>
</comment>
<protein>
    <submittedName>
        <fullName evidence="4">TetR family transcriptional regulator</fullName>
    </submittedName>
</protein>
<reference evidence="4 5" key="1">
    <citation type="journal article" date="2022" name="BMC Genomics">
        <title>Comparative genome analysis of mycobacteria focusing on tRNA and non-coding RNA.</title>
        <authorList>
            <person name="Behra P.R.K."/>
            <person name="Pettersson B.M.F."/>
            <person name="Ramesh M."/>
            <person name="Das S."/>
            <person name="Dasgupta S."/>
            <person name="Kirsebom L.A."/>
        </authorList>
    </citation>
    <scope>NUCLEOTIDE SEQUENCE [LARGE SCALE GENOMIC DNA]</scope>
    <source>
        <strain evidence="4 5">DSM 44078</strain>
    </source>
</reference>
<feature type="domain" description="HTH tetR-type" evidence="3">
    <location>
        <begin position="23"/>
        <end position="83"/>
    </location>
</feature>
<dbReference type="SUPFAM" id="SSF46689">
    <property type="entry name" value="Homeodomain-like"/>
    <property type="match status" value="1"/>
</dbReference>
<dbReference type="PROSITE" id="PS50977">
    <property type="entry name" value="HTH_TETR_2"/>
    <property type="match status" value="1"/>
</dbReference>
<accession>A0ABT3CEY3</accession>
<dbReference type="Proteomes" id="UP001526201">
    <property type="component" value="Unassembled WGS sequence"/>
</dbReference>
<evidence type="ECO:0000256" key="1">
    <source>
        <dbReference type="ARBA" id="ARBA00023125"/>
    </source>
</evidence>
<evidence type="ECO:0000256" key="2">
    <source>
        <dbReference type="PROSITE-ProRule" id="PRU00335"/>
    </source>
</evidence>
<dbReference type="Gene3D" id="1.10.357.10">
    <property type="entry name" value="Tetracycline Repressor, domain 2"/>
    <property type="match status" value="1"/>
</dbReference>
<name>A0ABT3CEY3_9MYCO</name>
<evidence type="ECO:0000313" key="5">
    <source>
        <dbReference type="Proteomes" id="UP001526201"/>
    </source>
</evidence>
<dbReference type="EMBL" id="JACKTY010000031">
    <property type="protein sequence ID" value="MCV7228035.1"/>
    <property type="molecule type" value="Genomic_DNA"/>
</dbReference>
<dbReference type="PANTHER" id="PTHR30055:SF223">
    <property type="entry name" value="HTH-TYPE TRANSCRIPTIONAL REGULATOR UIDR"/>
    <property type="match status" value="1"/>
</dbReference>
<organism evidence="4 5">
    <name type="scientific">Mycolicibacterium komossense</name>
    <dbReference type="NCBI Taxonomy" id="1779"/>
    <lineage>
        <taxon>Bacteria</taxon>
        <taxon>Bacillati</taxon>
        <taxon>Actinomycetota</taxon>
        <taxon>Actinomycetes</taxon>
        <taxon>Mycobacteriales</taxon>
        <taxon>Mycobacteriaceae</taxon>
        <taxon>Mycolicibacterium</taxon>
    </lineage>
</organism>
<dbReference type="Pfam" id="PF00440">
    <property type="entry name" value="TetR_N"/>
    <property type="match status" value="1"/>
</dbReference>
<sequence>MFISSSPMGTAESPPGLRERKKLQTWRDIRAAAIRLLRDHDFADVSVDMIAAEANVSRATFFNYFASKDAVVFDADPEELAAYRSLLDTRPDHEPVWTSLQQILVATVDSASEQIVVQHHVLQRNPTLAGGGRTYGDQFRHTLIQWATQRAVAAGSTEFQAALMVATADAAATTAYRFWDPASGTQALRDLITAAFGTTAPYSSS</sequence>
<dbReference type="InterPro" id="IPR001647">
    <property type="entry name" value="HTH_TetR"/>
</dbReference>
<dbReference type="RefSeq" id="WP_264069089.1">
    <property type="nucleotide sequence ID" value="NZ_JACKTY010000031.1"/>
</dbReference>
<dbReference type="PRINTS" id="PR00455">
    <property type="entry name" value="HTHTETR"/>
</dbReference>
<keyword evidence="5" id="KW-1185">Reference proteome</keyword>